<sequence>MSSTPPFKDPLSSMQTQDASPFFRLPLELRRSVYTHAFDFSACHLHSSPASDGTPTLRITACVAPTASAEDNLDGSERCPVKGTPGHRKWPVPSQIFKRRAQSSWGPHWMCEELALYPKDCGEDVLEERSVALSRHFTRALKVCRRMFWDLIGEAMVMAEFHIAGLRTLKALLEVEEPSADDFDVDYFIRSRIRNLSITLRAPLAFFNDIEKSRYTSQQVQGHSSSSSLKDEGDVAFWSRVPSILLPRAPHLRRLQLWLDHDGEEYWSVVNEREILGPMETLATSNPSLNLVCILPKAHPAIEDRQRHFLPEDEEHHGQSSSGFEIRRILRQRYRVLMSDVLGREYMEYVIDFPHTHPRSSLFPTTPRDELEQHEAAGWRRGINVIRAAAVSRGFRYSKRSRWLASPREVEAGEFLPLFKK</sequence>
<gene>
    <name evidence="2" type="ORF">QBC34DRAFT_356803</name>
</gene>
<dbReference type="Proteomes" id="UP001321760">
    <property type="component" value="Unassembled WGS sequence"/>
</dbReference>
<dbReference type="Pfam" id="PF24864">
    <property type="entry name" value="DUF7730"/>
    <property type="match status" value="1"/>
</dbReference>
<evidence type="ECO:0000259" key="1">
    <source>
        <dbReference type="Pfam" id="PF24864"/>
    </source>
</evidence>
<dbReference type="InterPro" id="IPR056632">
    <property type="entry name" value="DUF7730"/>
</dbReference>
<organism evidence="2 3">
    <name type="scientific">Podospora aff. communis PSN243</name>
    <dbReference type="NCBI Taxonomy" id="3040156"/>
    <lineage>
        <taxon>Eukaryota</taxon>
        <taxon>Fungi</taxon>
        <taxon>Dikarya</taxon>
        <taxon>Ascomycota</taxon>
        <taxon>Pezizomycotina</taxon>
        <taxon>Sordariomycetes</taxon>
        <taxon>Sordariomycetidae</taxon>
        <taxon>Sordariales</taxon>
        <taxon>Podosporaceae</taxon>
        <taxon>Podospora</taxon>
    </lineage>
</organism>
<name>A0AAV9GHC1_9PEZI</name>
<reference evidence="2" key="1">
    <citation type="journal article" date="2023" name="Mol. Phylogenet. Evol.">
        <title>Genome-scale phylogeny and comparative genomics of the fungal order Sordariales.</title>
        <authorList>
            <person name="Hensen N."/>
            <person name="Bonometti L."/>
            <person name="Westerberg I."/>
            <person name="Brannstrom I.O."/>
            <person name="Guillou S."/>
            <person name="Cros-Aarteil S."/>
            <person name="Calhoun S."/>
            <person name="Haridas S."/>
            <person name="Kuo A."/>
            <person name="Mondo S."/>
            <person name="Pangilinan J."/>
            <person name="Riley R."/>
            <person name="LaButti K."/>
            <person name="Andreopoulos B."/>
            <person name="Lipzen A."/>
            <person name="Chen C."/>
            <person name="Yan M."/>
            <person name="Daum C."/>
            <person name="Ng V."/>
            <person name="Clum A."/>
            <person name="Steindorff A."/>
            <person name="Ohm R.A."/>
            <person name="Martin F."/>
            <person name="Silar P."/>
            <person name="Natvig D.O."/>
            <person name="Lalanne C."/>
            <person name="Gautier V."/>
            <person name="Ament-Velasquez S.L."/>
            <person name="Kruys A."/>
            <person name="Hutchinson M.I."/>
            <person name="Powell A.J."/>
            <person name="Barry K."/>
            <person name="Miller A.N."/>
            <person name="Grigoriev I.V."/>
            <person name="Debuchy R."/>
            <person name="Gladieux P."/>
            <person name="Hiltunen Thoren M."/>
            <person name="Johannesson H."/>
        </authorList>
    </citation>
    <scope>NUCLEOTIDE SEQUENCE</scope>
    <source>
        <strain evidence="2">PSN243</strain>
    </source>
</reference>
<comment type="caution">
    <text evidence="2">The sequence shown here is derived from an EMBL/GenBank/DDBJ whole genome shotgun (WGS) entry which is preliminary data.</text>
</comment>
<feature type="domain" description="DUF7730" evidence="1">
    <location>
        <begin position="16"/>
        <end position="280"/>
    </location>
</feature>
<proteinExistence type="predicted"/>
<evidence type="ECO:0000313" key="3">
    <source>
        <dbReference type="Proteomes" id="UP001321760"/>
    </source>
</evidence>
<accession>A0AAV9GHC1</accession>
<keyword evidence="3" id="KW-1185">Reference proteome</keyword>
<dbReference type="AlphaFoldDB" id="A0AAV9GHC1"/>
<evidence type="ECO:0000313" key="2">
    <source>
        <dbReference type="EMBL" id="KAK4446421.1"/>
    </source>
</evidence>
<dbReference type="EMBL" id="MU865957">
    <property type="protein sequence ID" value="KAK4446421.1"/>
    <property type="molecule type" value="Genomic_DNA"/>
</dbReference>
<reference evidence="2" key="2">
    <citation type="submission" date="2023-05" db="EMBL/GenBank/DDBJ databases">
        <authorList>
            <consortium name="Lawrence Berkeley National Laboratory"/>
            <person name="Steindorff A."/>
            <person name="Hensen N."/>
            <person name="Bonometti L."/>
            <person name="Westerberg I."/>
            <person name="Brannstrom I.O."/>
            <person name="Guillou S."/>
            <person name="Cros-Aarteil S."/>
            <person name="Calhoun S."/>
            <person name="Haridas S."/>
            <person name="Kuo A."/>
            <person name="Mondo S."/>
            <person name="Pangilinan J."/>
            <person name="Riley R."/>
            <person name="Labutti K."/>
            <person name="Andreopoulos B."/>
            <person name="Lipzen A."/>
            <person name="Chen C."/>
            <person name="Yanf M."/>
            <person name="Daum C."/>
            <person name="Ng V."/>
            <person name="Clum A."/>
            <person name="Ohm R."/>
            <person name="Martin F."/>
            <person name="Silar P."/>
            <person name="Natvig D."/>
            <person name="Lalanne C."/>
            <person name="Gautier V."/>
            <person name="Ament-Velasquez S.L."/>
            <person name="Kruys A."/>
            <person name="Hutchinson M.I."/>
            <person name="Powell A.J."/>
            <person name="Barry K."/>
            <person name="Miller A.N."/>
            <person name="Grigoriev I.V."/>
            <person name="Debuchy R."/>
            <person name="Gladieux P."/>
            <person name="Thoren M.H."/>
            <person name="Johannesson H."/>
        </authorList>
    </citation>
    <scope>NUCLEOTIDE SEQUENCE</scope>
    <source>
        <strain evidence="2">PSN243</strain>
    </source>
</reference>
<protein>
    <recommendedName>
        <fullName evidence="1">DUF7730 domain-containing protein</fullName>
    </recommendedName>
</protein>